<name>A0A0C1R9D3_9CLOT</name>
<gene>
    <name evidence="1" type="ORF">U732_1046</name>
</gene>
<evidence type="ECO:0000313" key="2">
    <source>
        <dbReference type="Proteomes" id="UP000031366"/>
    </source>
</evidence>
<dbReference type="Proteomes" id="UP000031366">
    <property type="component" value="Unassembled WGS sequence"/>
</dbReference>
<reference evidence="1 2" key="1">
    <citation type="journal article" date="2015" name="Infect. Genet. Evol.">
        <title>Genomic sequences of six botulinum neurotoxin-producing strains representing three clostridial species illustrate the mobility and diversity of botulinum neurotoxin genes.</title>
        <authorList>
            <person name="Smith T.J."/>
            <person name="Hill K.K."/>
            <person name="Xie G."/>
            <person name="Foley B.T."/>
            <person name="Williamson C.H."/>
            <person name="Foster J.T."/>
            <person name="Johnson S.L."/>
            <person name="Chertkov O."/>
            <person name="Teshima H."/>
            <person name="Gibbons H.S."/>
            <person name="Johnsky L.A."/>
            <person name="Karavis M.A."/>
            <person name="Smith L.A."/>
        </authorList>
    </citation>
    <scope>NUCLEOTIDE SEQUENCE [LARGE SCALE GENOMIC DNA]</scope>
    <source>
        <strain evidence="1 2">CDC 2741</strain>
    </source>
</reference>
<dbReference type="GO" id="GO:0006974">
    <property type="term" value="P:DNA damage response"/>
    <property type="evidence" value="ECO:0007669"/>
    <property type="project" value="TreeGrafter"/>
</dbReference>
<evidence type="ECO:0000313" key="1">
    <source>
        <dbReference type="EMBL" id="KIE47046.1"/>
    </source>
</evidence>
<dbReference type="EMBL" id="AYSO01000015">
    <property type="protein sequence ID" value="KIE47046.1"/>
    <property type="molecule type" value="Genomic_DNA"/>
</dbReference>
<dbReference type="OrthoDB" id="9785192at2"/>
<dbReference type="Gene3D" id="3.30.70.2970">
    <property type="entry name" value="Protein of unknown function (DUF541), domain 2"/>
    <property type="match status" value="1"/>
</dbReference>
<dbReference type="PANTHER" id="PTHR34387">
    <property type="entry name" value="SLR1258 PROTEIN"/>
    <property type="match status" value="1"/>
</dbReference>
<proteinExistence type="predicted"/>
<dbReference type="STRING" id="29341.RSJ17_14920"/>
<dbReference type="RefSeq" id="WP_052268024.1">
    <property type="nucleotide sequence ID" value="NZ_AYSO01000015.1"/>
</dbReference>
<dbReference type="AlphaFoldDB" id="A0A0C1R9D3"/>
<sequence>MMHSNFYDTQSYYNQDRDSQGNIRVVGIGSIQAEPDIAIVNLGVITEDKNLETAQRENIMISNRVINQLEEMGISRRDIKTSIYNIEPQYDYIEGKQVFRNYKVTNIFTVTIRDIRRVGEIIDASVSIGANNVGNISFTISDPRYYYNRALQLAVIDAVEKAITIGDTLKVSVNTTPNSIKEQAPIQEFESRAMMKTYTASTPVMPGEIEITARVEGSFQY</sequence>
<comment type="caution">
    <text evidence="1">The sequence shown here is derived from an EMBL/GenBank/DDBJ whole genome shotgun (WGS) entry which is preliminary data.</text>
</comment>
<protein>
    <recommendedName>
        <fullName evidence="3">26 kDa periplasmic immunogenic protein</fullName>
    </recommendedName>
</protein>
<keyword evidence="2" id="KW-1185">Reference proteome</keyword>
<dbReference type="InterPro" id="IPR007497">
    <property type="entry name" value="SIMPL/DUF541"/>
</dbReference>
<accession>A0A0C1R9D3</accession>
<organism evidence="1 2">
    <name type="scientific">Clostridium argentinense CDC 2741</name>
    <dbReference type="NCBI Taxonomy" id="1418104"/>
    <lineage>
        <taxon>Bacteria</taxon>
        <taxon>Bacillati</taxon>
        <taxon>Bacillota</taxon>
        <taxon>Clostridia</taxon>
        <taxon>Eubacteriales</taxon>
        <taxon>Clostridiaceae</taxon>
        <taxon>Clostridium</taxon>
    </lineage>
</organism>
<dbReference type="Pfam" id="PF04402">
    <property type="entry name" value="SIMPL"/>
    <property type="match status" value="1"/>
</dbReference>
<dbReference type="InterPro" id="IPR052022">
    <property type="entry name" value="26kDa_periplasmic_antigen"/>
</dbReference>
<dbReference type="Gene3D" id="3.30.110.170">
    <property type="entry name" value="Protein of unknown function (DUF541), domain 1"/>
    <property type="match status" value="1"/>
</dbReference>
<dbReference type="PANTHER" id="PTHR34387:SF1">
    <property type="entry name" value="PERIPLASMIC IMMUNOGENIC PROTEIN"/>
    <property type="match status" value="1"/>
</dbReference>
<evidence type="ECO:0008006" key="3">
    <source>
        <dbReference type="Google" id="ProtNLM"/>
    </source>
</evidence>